<evidence type="ECO:0000256" key="1">
    <source>
        <dbReference type="SAM" id="MobiDB-lite"/>
    </source>
</evidence>
<evidence type="ECO:0000313" key="2">
    <source>
        <dbReference type="EMBL" id="ERG97030.1"/>
    </source>
</evidence>
<reference evidence="2 3" key="1">
    <citation type="journal article" date="2013" name="PLoS ONE">
        <title>Assembly-driven community genomics of a hypersaline microbial ecosystem.</title>
        <authorList>
            <person name="Podell S."/>
            <person name="Ugalde J.A."/>
            <person name="Narasingarao P."/>
            <person name="Banfield J.F."/>
            <person name="Heidelberg K.B."/>
            <person name="Allen E.E."/>
        </authorList>
    </citation>
    <scope>NUCLEOTIDE SEQUENCE [LARGE SCALE GENOMIC DNA]</scope>
    <source>
        <strain evidence="3">J07HQW2</strain>
    </source>
</reference>
<evidence type="ECO:0000313" key="3">
    <source>
        <dbReference type="Proteomes" id="UP000030710"/>
    </source>
</evidence>
<dbReference type="EMBL" id="KE356561">
    <property type="protein sequence ID" value="ERG97030.1"/>
    <property type="molecule type" value="Genomic_DNA"/>
</dbReference>
<organism evidence="2 3">
    <name type="scientific">Haloquadratum walsbyi J07HQW2</name>
    <dbReference type="NCBI Taxonomy" id="1238425"/>
    <lineage>
        <taxon>Archaea</taxon>
        <taxon>Methanobacteriati</taxon>
        <taxon>Methanobacteriota</taxon>
        <taxon>Stenosarchaea group</taxon>
        <taxon>Halobacteria</taxon>
        <taxon>Halobacteriales</taxon>
        <taxon>Haloferacaceae</taxon>
        <taxon>Haloquadratum</taxon>
    </lineage>
</organism>
<dbReference type="Proteomes" id="UP000030710">
    <property type="component" value="Unassembled WGS sequence"/>
</dbReference>
<dbReference type="HOGENOM" id="CLU_2857060_0_0_2"/>
<sequence length="64" mass="7377">MRCSIVTHNHEHDEPRITGEWNETEDEYEPSRLEDASDGYTIESEFRGGSGRVRTENGEYNSSL</sequence>
<protein>
    <submittedName>
        <fullName evidence="2">Uncharacterized protein</fullName>
    </submittedName>
</protein>
<feature type="compositionally biased region" description="Basic and acidic residues" evidence="1">
    <location>
        <begin position="8"/>
        <end position="17"/>
    </location>
</feature>
<proteinExistence type="predicted"/>
<gene>
    <name evidence="2" type="ORF">J07HQW2_03516</name>
</gene>
<name>U1NIJ9_9EURY</name>
<dbReference type="AlphaFoldDB" id="U1NIJ9"/>
<feature type="region of interest" description="Disordered" evidence="1">
    <location>
        <begin position="1"/>
        <end position="64"/>
    </location>
</feature>
<accession>U1NIJ9</accession>